<dbReference type="PANTHER" id="PTHR22762:SF54">
    <property type="entry name" value="BCDNA.GH04962"/>
    <property type="match status" value="1"/>
</dbReference>
<evidence type="ECO:0000259" key="9">
    <source>
        <dbReference type="Pfam" id="PF21365"/>
    </source>
</evidence>
<gene>
    <name evidence="10" type="ORF">HAKA00212_LOCUS19478</name>
</gene>
<reference evidence="10" key="1">
    <citation type="submission" date="2021-01" db="EMBL/GenBank/DDBJ databases">
        <authorList>
            <person name="Corre E."/>
            <person name="Pelletier E."/>
            <person name="Niang G."/>
            <person name="Scheremetjew M."/>
            <person name="Finn R."/>
            <person name="Kale V."/>
            <person name="Holt S."/>
            <person name="Cochrane G."/>
            <person name="Meng A."/>
            <person name="Brown T."/>
            <person name="Cohen L."/>
        </authorList>
    </citation>
    <scope>NUCLEOTIDE SEQUENCE</scope>
    <source>
        <strain evidence="10">CCMP3107</strain>
    </source>
</reference>
<dbReference type="GO" id="GO:0090599">
    <property type="term" value="F:alpha-glucosidase activity"/>
    <property type="evidence" value="ECO:0007669"/>
    <property type="project" value="TreeGrafter"/>
</dbReference>
<dbReference type="Pfam" id="PF21365">
    <property type="entry name" value="Glyco_hydro_31_3rd"/>
    <property type="match status" value="1"/>
</dbReference>
<name>A0A7S4DBU0_HETAK</name>
<dbReference type="SUPFAM" id="SSF51445">
    <property type="entry name" value="(Trans)glycosidases"/>
    <property type="match status" value="1"/>
</dbReference>
<feature type="domain" description="Glycoside hydrolase family 31 TIM barrel" evidence="8">
    <location>
        <begin position="80"/>
        <end position="409"/>
    </location>
</feature>
<keyword evidence="4 7" id="KW-0378">Hydrolase</keyword>
<protein>
    <recommendedName>
        <fullName evidence="11">Glycoside hydrolase family 31 N-terminal domain-containing protein</fullName>
    </recommendedName>
</protein>
<dbReference type="GO" id="GO:0005975">
    <property type="term" value="P:carbohydrate metabolic process"/>
    <property type="evidence" value="ECO:0007669"/>
    <property type="project" value="InterPro"/>
</dbReference>
<dbReference type="InterPro" id="IPR048395">
    <property type="entry name" value="Glyco_hydro_31_C"/>
</dbReference>
<evidence type="ECO:0008006" key="11">
    <source>
        <dbReference type="Google" id="ProtNLM"/>
    </source>
</evidence>
<dbReference type="SUPFAM" id="SSF51011">
    <property type="entry name" value="Glycosyl hydrolase domain"/>
    <property type="match status" value="1"/>
</dbReference>
<dbReference type="Gene3D" id="2.60.40.1180">
    <property type="entry name" value="Golgi alpha-mannosidase II"/>
    <property type="match status" value="2"/>
</dbReference>
<evidence type="ECO:0000256" key="3">
    <source>
        <dbReference type="ARBA" id="ARBA00022729"/>
    </source>
</evidence>
<dbReference type="InterPro" id="IPR013780">
    <property type="entry name" value="Glyco_hydro_b"/>
</dbReference>
<dbReference type="CDD" id="cd06603">
    <property type="entry name" value="GH31_GANC_GANAB_alpha"/>
    <property type="match status" value="1"/>
</dbReference>
<evidence type="ECO:0000313" key="10">
    <source>
        <dbReference type="EMBL" id="CAE0640657.1"/>
    </source>
</evidence>
<dbReference type="FunFam" id="2.60.40.1180:FF:000023">
    <property type="entry name" value="neutral alpha-glucosidase AB isoform X2"/>
    <property type="match status" value="1"/>
</dbReference>
<sequence length="649" mass="73220">MALYGAVPLLMGHKVGGVGGHSTAGAFWFNPSETFVDIERTPEAMRARLISESGVVDLLLLPGPSPAAAYRQYAQATGFPQLPPLFALAYHQCRWNYKDEKDVLQVDAKFEELDFPYDVIWLDIEHTDDKRYFTWNSHLFPDPARMINAVAAHGRRMVTIVDPHVKRDANYRIHKIATDKGYYVKDRDGEDFDGWCWPGASSYLDFTSEEVRSWWADQFALDTYQGSTLDLFTWNDMNEPSVFNGPEVSMSKECQSLAGVEHREWHNLYGLYFHRATAEGLRRRSPGGNMRPFVLSRSFFAGTQTAGAIWTGDNAAEWSHLAVAAPMLLQLSVGGVPFVGADVGGFFGNPEPELLIRWYQAGAFQPFFRAHAHIETKRREPWVFGEPTTSILRHAVMRRYQFLPLWYTLFFEGTFSGLPPMRPLWMEFPEDTEVLAMDDQWMVGAALLVKPVVEAGKTSVDVYLPKGVWYNELDAQKHTSSGAVKRFAAPLESLPVFLRGGAIVPKKMRLRRSSRLMAPDPYTLVVAPDEKGRADGTLFMDDEESFDYTNGAMRYMTMKFDGISLTSTVSDIKSSDTRFKPQNRIERVVILGQTAAPSRVTLLDQQEKETELTFDYDINKQALTVRKPGCLAATSWAIVISNDKSQLSS</sequence>
<evidence type="ECO:0000256" key="2">
    <source>
        <dbReference type="ARBA" id="ARBA00007806"/>
    </source>
</evidence>
<dbReference type="Pfam" id="PF01055">
    <property type="entry name" value="Glyco_hydro_31_2nd"/>
    <property type="match status" value="1"/>
</dbReference>
<keyword evidence="5" id="KW-0325">Glycoprotein</keyword>
<evidence type="ECO:0000256" key="1">
    <source>
        <dbReference type="ARBA" id="ARBA00004881"/>
    </source>
</evidence>
<evidence type="ECO:0000256" key="4">
    <source>
        <dbReference type="ARBA" id="ARBA00022801"/>
    </source>
</evidence>
<evidence type="ECO:0000256" key="7">
    <source>
        <dbReference type="RuleBase" id="RU361185"/>
    </source>
</evidence>
<keyword evidence="3" id="KW-0732">Signal</keyword>
<accession>A0A7S4DBU0</accession>
<proteinExistence type="inferred from homology"/>
<evidence type="ECO:0000256" key="6">
    <source>
        <dbReference type="ARBA" id="ARBA00023295"/>
    </source>
</evidence>
<dbReference type="FunFam" id="3.20.20.80:FF:000039">
    <property type="entry name" value="Glucosidase, alpha neutral C"/>
    <property type="match status" value="1"/>
</dbReference>
<keyword evidence="6 7" id="KW-0326">Glycosidase</keyword>
<comment type="pathway">
    <text evidence="1">Glycan metabolism.</text>
</comment>
<dbReference type="AlphaFoldDB" id="A0A7S4DBU0"/>
<dbReference type="InterPro" id="IPR000322">
    <property type="entry name" value="Glyco_hydro_31_TIM"/>
</dbReference>
<dbReference type="Gene3D" id="2.60.40.1760">
    <property type="entry name" value="glycosyl hydrolase (family 31)"/>
    <property type="match status" value="1"/>
</dbReference>
<evidence type="ECO:0000259" key="8">
    <source>
        <dbReference type="Pfam" id="PF01055"/>
    </source>
</evidence>
<dbReference type="InterPro" id="IPR017853">
    <property type="entry name" value="GH"/>
</dbReference>
<comment type="similarity">
    <text evidence="2 7">Belongs to the glycosyl hydrolase 31 family.</text>
</comment>
<organism evidence="10">
    <name type="scientific">Heterosigma akashiwo</name>
    <name type="common">Chromophytic alga</name>
    <name type="synonym">Heterosigma carterae</name>
    <dbReference type="NCBI Taxonomy" id="2829"/>
    <lineage>
        <taxon>Eukaryota</taxon>
        <taxon>Sar</taxon>
        <taxon>Stramenopiles</taxon>
        <taxon>Ochrophyta</taxon>
        <taxon>Raphidophyceae</taxon>
        <taxon>Chattonellales</taxon>
        <taxon>Chattonellaceae</taxon>
        <taxon>Heterosigma</taxon>
    </lineage>
</organism>
<dbReference type="GO" id="GO:0006491">
    <property type="term" value="P:N-glycan processing"/>
    <property type="evidence" value="ECO:0007669"/>
    <property type="project" value="TreeGrafter"/>
</dbReference>
<dbReference type="PANTHER" id="PTHR22762">
    <property type="entry name" value="ALPHA-GLUCOSIDASE"/>
    <property type="match status" value="1"/>
</dbReference>
<dbReference type="Gene3D" id="3.20.20.80">
    <property type="entry name" value="Glycosidases"/>
    <property type="match status" value="1"/>
</dbReference>
<feature type="domain" description="Glycosyl hydrolase family 31 C-terminal" evidence="9">
    <location>
        <begin position="417"/>
        <end position="504"/>
    </location>
</feature>
<evidence type="ECO:0000256" key="5">
    <source>
        <dbReference type="ARBA" id="ARBA00023180"/>
    </source>
</evidence>
<dbReference type="EMBL" id="HBIU01043088">
    <property type="protein sequence ID" value="CAE0640657.1"/>
    <property type="molecule type" value="Transcribed_RNA"/>
</dbReference>